<protein>
    <submittedName>
        <fullName evidence="1">Uncharacterized protein</fullName>
    </submittedName>
</protein>
<name>A0A835JZC4_9ROSI</name>
<evidence type="ECO:0000313" key="2">
    <source>
        <dbReference type="Proteomes" id="UP000657918"/>
    </source>
</evidence>
<sequence length="85" mass="9966">MTIVVEENADNIVSSEFKRKSLIRQNLRMKKYEEVNLQMISEEPFLPGFTPVIKKNPIWNILLGPRIFPGVHEQIHCRPVYFVVV</sequence>
<dbReference type="Proteomes" id="UP000657918">
    <property type="component" value="Unassembled WGS sequence"/>
</dbReference>
<organism evidence="1 2">
    <name type="scientific">Salix dunnii</name>
    <dbReference type="NCBI Taxonomy" id="1413687"/>
    <lineage>
        <taxon>Eukaryota</taxon>
        <taxon>Viridiplantae</taxon>
        <taxon>Streptophyta</taxon>
        <taxon>Embryophyta</taxon>
        <taxon>Tracheophyta</taxon>
        <taxon>Spermatophyta</taxon>
        <taxon>Magnoliopsida</taxon>
        <taxon>eudicotyledons</taxon>
        <taxon>Gunneridae</taxon>
        <taxon>Pentapetalae</taxon>
        <taxon>rosids</taxon>
        <taxon>fabids</taxon>
        <taxon>Malpighiales</taxon>
        <taxon>Salicaceae</taxon>
        <taxon>Saliceae</taxon>
        <taxon>Salix</taxon>
    </lineage>
</organism>
<gene>
    <name evidence="1" type="ORF">SADUNF_Sadunf06G0155300</name>
</gene>
<reference evidence="1 2" key="1">
    <citation type="submission" date="2020-10" db="EMBL/GenBank/DDBJ databases">
        <title>Plant Genome Project.</title>
        <authorList>
            <person name="Zhang R.-G."/>
        </authorList>
    </citation>
    <scope>NUCLEOTIDE SEQUENCE [LARGE SCALE GENOMIC DNA]</scope>
    <source>
        <strain evidence="1">FAFU-HL-1</strain>
        <tissue evidence="1">Leaf</tissue>
    </source>
</reference>
<accession>A0A835JZC4</accession>
<comment type="caution">
    <text evidence="1">The sequence shown here is derived from an EMBL/GenBank/DDBJ whole genome shotgun (WGS) entry which is preliminary data.</text>
</comment>
<dbReference type="EMBL" id="JADGMS010000006">
    <property type="protein sequence ID" value="KAF9680762.1"/>
    <property type="molecule type" value="Genomic_DNA"/>
</dbReference>
<keyword evidence="2" id="KW-1185">Reference proteome</keyword>
<evidence type="ECO:0000313" key="1">
    <source>
        <dbReference type="EMBL" id="KAF9680762.1"/>
    </source>
</evidence>
<dbReference type="AlphaFoldDB" id="A0A835JZC4"/>
<proteinExistence type="predicted"/>